<gene>
    <name evidence="1" type="ORF">KA717_31090</name>
</gene>
<sequence length="122" mass="13872">MNKSLPLQVQELEHKIDHLHHLVIEISKQLSRLTSGSTTHSEKSVSHASVVETANESLSFSRTMFHKDVLLDDDETLPFWMLNSDQPVSADLQIRRLTAQLTAAYHRIAALEEQIMAQRLQS</sequence>
<proteinExistence type="predicted"/>
<dbReference type="EMBL" id="CP073041">
    <property type="protein sequence ID" value="UXE60071.1"/>
    <property type="molecule type" value="Genomic_DNA"/>
</dbReference>
<organism evidence="1">
    <name type="scientific">Woronichinia naegeliana WA131</name>
    <dbReference type="NCBI Taxonomy" id="2824559"/>
    <lineage>
        <taxon>Bacteria</taxon>
        <taxon>Bacillati</taxon>
        <taxon>Cyanobacteriota</taxon>
        <taxon>Cyanophyceae</taxon>
        <taxon>Synechococcales</taxon>
        <taxon>Coelosphaeriaceae</taxon>
        <taxon>Woronichinia</taxon>
    </lineage>
</organism>
<protein>
    <submittedName>
        <fullName evidence="1">Uncharacterized protein</fullName>
    </submittedName>
</protein>
<reference evidence="1" key="1">
    <citation type="submission" date="2021-04" db="EMBL/GenBank/DDBJ databases">
        <title>Genome sequence of Woronichinia naegeliana from Washington state freshwater lake bloom.</title>
        <authorList>
            <person name="Dreher T.W."/>
        </authorList>
    </citation>
    <scope>NUCLEOTIDE SEQUENCE</scope>
    <source>
        <strain evidence="1">WA131</strain>
    </source>
</reference>
<dbReference type="AlphaFoldDB" id="A0A977PUK0"/>
<accession>A0A977PUK0</accession>
<dbReference type="Proteomes" id="UP001065613">
    <property type="component" value="Chromosome"/>
</dbReference>
<name>A0A977PUK0_9CYAN</name>
<dbReference type="KEGG" id="wna:KA717_31090"/>
<evidence type="ECO:0000313" key="1">
    <source>
        <dbReference type="EMBL" id="UXE60071.1"/>
    </source>
</evidence>